<evidence type="ECO:0000256" key="18">
    <source>
        <dbReference type="ARBA" id="ARBA00039721"/>
    </source>
</evidence>
<feature type="transmembrane region" description="Helical" evidence="19">
    <location>
        <begin position="20"/>
        <end position="43"/>
    </location>
</feature>
<evidence type="ECO:0000256" key="13">
    <source>
        <dbReference type="ARBA" id="ARBA00023264"/>
    </source>
</evidence>
<evidence type="ECO:0000256" key="17">
    <source>
        <dbReference type="ARBA" id="ARBA00038923"/>
    </source>
</evidence>
<evidence type="ECO:0000313" key="21">
    <source>
        <dbReference type="Proteomes" id="UP000225706"/>
    </source>
</evidence>
<evidence type="ECO:0000256" key="8">
    <source>
        <dbReference type="ARBA" id="ARBA00022824"/>
    </source>
</evidence>
<keyword evidence="10" id="KW-0443">Lipid metabolism</keyword>
<dbReference type="EMBL" id="LSMT01000433">
    <property type="protein sequence ID" value="PFX18060.1"/>
    <property type="molecule type" value="Genomic_DNA"/>
</dbReference>
<feature type="transmembrane region" description="Helical" evidence="19">
    <location>
        <begin position="55"/>
        <end position="78"/>
    </location>
</feature>
<protein>
    <recommendedName>
        <fullName evidence="18">Lysophospholipid acyltransferase 5</fullName>
        <ecNumber evidence="16">2.3.1.23</ecNumber>
        <ecNumber evidence="17">2.3.1.n6</ecNumber>
    </recommendedName>
</protein>
<dbReference type="EC" id="2.3.1.23" evidence="16"/>
<evidence type="ECO:0000313" key="20">
    <source>
        <dbReference type="EMBL" id="PFX18060.1"/>
    </source>
</evidence>
<keyword evidence="14 20" id="KW-0012">Acyltransferase</keyword>
<evidence type="ECO:0000256" key="14">
    <source>
        <dbReference type="ARBA" id="ARBA00023315"/>
    </source>
</evidence>
<dbReference type="AlphaFoldDB" id="A0A2B4RNG4"/>
<evidence type="ECO:0000256" key="6">
    <source>
        <dbReference type="ARBA" id="ARBA00022679"/>
    </source>
</evidence>
<dbReference type="GO" id="GO:0030258">
    <property type="term" value="P:lipid modification"/>
    <property type="evidence" value="ECO:0007669"/>
    <property type="project" value="TreeGrafter"/>
</dbReference>
<evidence type="ECO:0000256" key="5">
    <source>
        <dbReference type="ARBA" id="ARBA00022516"/>
    </source>
</evidence>
<reference evidence="21" key="1">
    <citation type="journal article" date="2017" name="bioRxiv">
        <title>Comparative analysis of the genomes of Stylophora pistillata and Acropora digitifera provides evidence for extensive differences between species of corals.</title>
        <authorList>
            <person name="Voolstra C.R."/>
            <person name="Li Y."/>
            <person name="Liew Y.J."/>
            <person name="Baumgarten S."/>
            <person name="Zoccola D."/>
            <person name="Flot J.-F."/>
            <person name="Tambutte S."/>
            <person name="Allemand D."/>
            <person name="Aranda M."/>
        </authorList>
    </citation>
    <scope>NUCLEOTIDE SEQUENCE [LARGE SCALE GENOMIC DNA]</scope>
</reference>
<comment type="caution">
    <text evidence="20">The sequence shown here is derived from an EMBL/GenBank/DDBJ whole genome shotgun (WGS) entry which is preliminary data.</text>
</comment>
<dbReference type="GO" id="GO:0016020">
    <property type="term" value="C:membrane"/>
    <property type="evidence" value="ECO:0007669"/>
    <property type="project" value="UniProtKB-SubCell"/>
</dbReference>
<keyword evidence="11 19" id="KW-0472">Membrane</keyword>
<keyword evidence="13" id="KW-1208">Phospholipid metabolism</keyword>
<keyword evidence="7 19" id="KW-0812">Transmembrane</keyword>
<evidence type="ECO:0000256" key="1">
    <source>
        <dbReference type="ARBA" id="ARBA00004141"/>
    </source>
</evidence>
<comment type="pathway">
    <text evidence="15">Phospholipid metabolism.</text>
</comment>
<gene>
    <name evidence="20" type="primary">LPCAT3</name>
    <name evidence="20" type="ORF">AWC38_SpisGene17591</name>
</gene>
<dbReference type="Pfam" id="PF03062">
    <property type="entry name" value="MBOAT"/>
    <property type="match status" value="1"/>
</dbReference>
<evidence type="ECO:0000256" key="11">
    <source>
        <dbReference type="ARBA" id="ARBA00023136"/>
    </source>
</evidence>
<keyword evidence="5" id="KW-0444">Lipid biosynthesis</keyword>
<dbReference type="InterPro" id="IPR004299">
    <property type="entry name" value="MBOAT_fam"/>
</dbReference>
<sequence>METGGNTENLIAYAAKRAGVAESVLCLTISLLAGLPLAFVYRAICYRGNPTAQHLFITGCGLLLAYCCFGCSCFHSVVNILSAYLLLRLGGPKTVTVIVMFMLNVGYLVTGCVSKSYSHDYSVSWTTAHCVLCLRLTGLAWDYYDGHQDQEKLSEDFKRTAIYGCPSLLQIASYCYFFGGFLVGPQFPIKKYLELIEGRLIDKKDDIATSRNLAGLKRFTIGLMYLATFTLLQPKVKGSFLATAEYDQKSFFYKLCYAIATTKVNVMKYQAVWLIAEGSCIITGLGYNGRSTDGRVRWDGCSNVHLLLFECAYTFQHVIDAFNLKTNQWMFRYLYKRLRFLGNKLLSHFLTLAFVALWHGIEPGFFLCFMGEFAVIVMEQQLLGFCRRVIRTPFEDFSPLFKIPIILMGVCLRLSGVAFFLVPFLLRRLDLSHKAWLSLYYIGPVVLGIWFVLYPFALKPLARVPKIKSKDPNENKLRQSAKKD</sequence>
<feature type="transmembrane region" description="Helical" evidence="19">
    <location>
        <begin position="405"/>
        <end position="426"/>
    </location>
</feature>
<dbReference type="InterPro" id="IPR049941">
    <property type="entry name" value="LPLAT_7/PORCN-like"/>
</dbReference>
<evidence type="ECO:0000256" key="4">
    <source>
        <dbReference type="ARBA" id="ARBA00010323"/>
    </source>
</evidence>
<dbReference type="GO" id="GO:0005783">
    <property type="term" value="C:endoplasmic reticulum"/>
    <property type="evidence" value="ECO:0007669"/>
    <property type="project" value="UniProtKB-SubCell"/>
</dbReference>
<dbReference type="PANTHER" id="PTHR13906:SF14">
    <property type="entry name" value="LYSOPHOSPHOLIPID ACYLTRANSFERASE 5"/>
    <property type="match status" value="1"/>
</dbReference>
<evidence type="ECO:0000256" key="10">
    <source>
        <dbReference type="ARBA" id="ARBA00023098"/>
    </source>
</evidence>
<evidence type="ECO:0000256" key="3">
    <source>
        <dbReference type="ARBA" id="ARBA00005074"/>
    </source>
</evidence>
<evidence type="ECO:0000256" key="2">
    <source>
        <dbReference type="ARBA" id="ARBA00004240"/>
    </source>
</evidence>
<organism evidence="20 21">
    <name type="scientific">Stylophora pistillata</name>
    <name type="common">Smooth cauliflower coral</name>
    <dbReference type="NCBI Taxonomy" id="50429"/>
    <lineage>
        <taxon>Eukaryota</taxon>
        <taxon>Metazoa</taxon>
        <taxon>Cnidaria</taxon>
        <taxon>Anthozoa</taxon>
        <taxon>Hexacorallia</taxon>
        <taxon>Scleractinia</taxon>
        <taxon>Astrocoeniina</taxon>
        <taxon>Pocilloporidae</taxon>
        <taxon>Stylophora</taxon>
    </lineage>
</organism>
<feature type="transmembrane region" description="Helical" evidence="19">
    <location>
        <begin position="340"/>
        <end position="358"/>
    </location>
</feature>
<accession>A0A2B4RNG4</accession>
<evidence type="ECO:0000256" key="15">
    <source>
        <dbReference type="ARBA" id="ARBA00025707"/>
    </source>
</evidence>
<evidence type="ECO:0000256" key="12">
    <source>
        <dbReference type="ARBA" id="ARBA00023209"/>
    </source>
</evidence>
<evidence type="ECO:0000256" key="16">
    <source>
        <dbReference type="ARBA" id="ARBA00026120"/>
    </source>
</evidence>
<keyword evidence="21" id="KW-1185">Reference proteome</keyword>
<feature type="transmembrane region" description="Helical" evidence="19">
    <location>
        <begin position="161"/>
        <end position="183"/>
    </location>
</feature>
<comment type="similarity">
    <text evidence="4">Belongs to the membrane-bound acyltransferase family.</text>
</comment>
<feature type="transmembrane region" description="Helical" evidence="19">
    <location>
        <begin position="90"/>
        <end position="109"/>
    </location>
</feature>
<dbReference type="EC" id="2.3.1.n6" evidence="17"/>
<keyword evidence="6 20" id="KW-0808">Transferase</keyword>
<evidence type="ECO:0000256" key="7">
    <source>
        <dbReference type="ARBA" id="ARBA00022692"/>
    </source>
</evidence>
<proteinExistence type="inferred from homology"/>
<keyword evidence="8" id="KW-0256">Endoplasmic reticulum</keyword>
<keyword evidence="9 19" id="KW-1133">Transmembrane helix</keyword>
<dbReference type="GO" id="GO:0047184">
    <property type="term" value="F:1-acylglycerophosphocholine O-acyltransferase activity"/>
    <property type="evidence" value="ECO:0007669"/>
    <property type="project" value="UniProtKB-EC"/>
</dbReference>
<dbReference type="OrthoDB" id="5974730at2759"/>
<dbReference type="GO" id="GO:0071617">
    <property type="term" value="F:lysophospholipid acyltransferase activity"/>
    <property type="evidence" value="ECO:0007669"/>
    <property type="project" value="TreeGrafter"/>
</dbReference>
<keyword evidence="12" id="KW-0594">Phospholipid biosynthesis</keyword>
<dbReference type="GO" id="GO:0006656">
    <property type="term" value="P:phosphatidylcholine biosynthetic process"/>
    <property type="evidence" value="ECO:0007669"/>
    <property type="project" value="TreeGrafter"/>
</dbReference>
<dbReference type="STRING" id="50429.A0A2B4RNG4"/>
<comment type="subcellular location">
    <subcellularLocation>
        <location evidence="2">Endoplasmic reticulum</location>
    </subcellularLocation>
    <subcellularLocation>
        <location evidence="1">Membrane</location>
        <topology evidence="1">Multi-pass membrane protein</topology>
    </subcellularLocation>
</comment>
<name>A0A2B4RNG4_STYPI</name>
<dbReference type="Proteomes" id="UP000225706">
    <property type="component" value="Unassembled WGS sequence"/>
</dbReference>
<evidence type="ECO:0000256" key="9">
    <source>
        <dbReference type="ARBA" id="ARBA00022989"/>
    </source>
</evidence>
<dbReference type="PANTHER" id="PTHR13906">
    <property type="entry name" value="PORCUPINE"/>
    <property type="match status" value="1"/>
</dbReference>
<evidence type="ECO:0000256" key="19">
    <source>
        <dbReference type="SAM" id="Phobius"/>
    </source>
</evidence>
<feature type="transmembrane region" description="Helical" evidence="19">
    <location>
        <begin position="438"/>
        <end position="458"/>
    </location>
</feature>
<comment type="pathway">
    <text evidence="3">Lipid metabolism; phospholipid metabolism.</text>
</comment>